<dbReference type="GO" id="GO:0000981">
    <property type="term" value="F:DNA-binding transcription factor activity, RNA polymerase II-specific"/>
    <property type="evidence" value="ECO:0007669"/>
    <property type="project" value="InterPro"/>
</dbReference>
<dbReference type="EMBL" id="SFCI01000276">
    <property type="protein sequence ID" value="TFY80883.1"/>
    <property type="molecule type" value="Genomic_DNA"/>
</dbReference>
<gene>
    <name evidence="7" type="ORF">EWM64_g3127</name>
</gene>
<accession>A0A4Z0A3H7</accession>
<organism evidence="7 8">
    <name type="scientific">Hericium alpestre</name>
    <dbReference type="NCBI Taxonomy" id="135208"/>
    <lineage>
        <taxon>Eukaryota</taxon>
        <taxon>Fungi</taxon>
        <taxon>Dikarya</taxon>
        <taxon>Basidiomycota</taxon>
        <taxon>Agaricomycotina</taxon>
        <taxon>Agaricomycetes</taxon>
        <taxon>Russulales</taxon>
        <taxon>Hericiaceae</taxon>
        <taxon>Hericium</taxon>
    </lineage>
</organism>
<dbReference type="CDD" id="cd12148">
    <property type="entry name" value="fungal_TF_MHR"/>
    <property type="match status" value="1"/>
</dbReference>
<evidence type="ECO:0000313" key="8">
    <source>
        <dbReference type="Proteomes" id="UP000298061"/>
    </source>
</evidence>
<keyword evidence="4" id="KW-0804">Transcription</keyword>
<keyword evidence="2" id="KW-0479">Metal-binding</keyword>
<evidence type="ECO:0000256" key="2">
    <source>
        <dbReference type="ARBA" id="ARBA00022723"/>
    </source>
</evidence>
<name>A0A4Z0A3H7_9AGAM</name>
<keyword evidence="8" id="KW-1185">Reference proteome</keyword>
<keyword evidence="5" id="KW-0539">Nucleus</keyword>
<comment type="subcellular location">
    <subcellularLocation>
        <location evidence="1">Nucleus</location>
    </subcellularLocation>
</comment>
<dbReference type="AlphaFoldDB" id="A0A4Z0A3H7"/>
<dbReference type="PANTHER" id="PTHR47338:SF27">
    <property type="entry name" value="ZN(II)2CYS6 TRANSCRIPTION FACTOR (EUROFUNG)"/>
    <property type="match status" value="1"/>
</dbReference>
<dbReference type="InterPro" id="IPR050815">
    <property type="entry name" value="TF_fung"/>
</dbReference>
<evidence type="ECO:0000256" key="4">
    <source>
        <dbReference type="ARBA" id="ARBA00023163"/>
    </source>
</evidence>
<dbReference type="PANTHER" id="PTHR47338">
    <property type="entry name" value="ZN(II)2CYS6 TRANSCRIPTION FACTOR (EUROFUNG)-RELATED"/>
    <property type="match status" value="1"/>
</dbReference>
<dbReference type="STRING" id="135208.A0A4Z0A3H7"/>
<sequence>MIFTSIDRECTRRAFWLLRFLSLTSNLYYDWPMPQKQMDLTVRLPVDETSFEMSTHSTLSEYLHVPAPRTQWVSEIGHLLRVCTIYATLEGILRGSEAGTGPADRAAIEVAVQDTEQALSTWEASLADHVKFTDESLQLQLSMFETSSNAGAWCYFLMHIMHASCLLSLSDARSQIQVPPSSQPSGASTSKTHQAARERIMSIVTSLGSRAKNNLLLVAALVPLYKHGLGDHPQIAIWTKEFEDMWGTKLPMLFNTSRSPPQPQRRPSSFTVPAF</sequence>
<dbReference type="OrthoDB" id="2123952at2759"/>
<evidence type="ECO:0000256" key="5">
    <source>
        <dbReference type="ARBA" id="ARBA00023242"/>
    </source>
</evidence>
<evidence type="ECO:0000256" key="3">
    <source>
        <dbReference type="ARBA" id="ARBA00023015"/>
    </source>
</evidence>
<evidence type="ECO:0000313" key="7">
    <source>
        <dbReference type="EMBL" id="TFY80883.1"/>
    </source>
</evidence>
<dbReference type="GO" id="GO:0005634">
    <property type="term" value="C:nucleus"/>
    <property type="evidence" value="ECO:0007669"/>
    <property type="project" value="UniProtKB-SubCell"/>
</dbReference>
<feature type="region of interest" description="Disordered" evidence="6">
    <location>
        <begin position="254"/>
        <end position="275"/>
    </location>
</feature>
<feature type="non-terminal residue" evidence="7">
    <location>
        <position position="275"/>
    </location>
</feature>
<protein>
    <recommendedName>
        <fullName evidence="9">Transcription factor domain-containing protein</fullName>
    </recommendedName>
</protein>
<keyword evidence="3" id="KW-0805">Transcription regulation</keyword>
<reference evidence="7 8" key="1">
    <citation type="submission" date="2019-02" db="EMBL/GenBank/DDBJ databases">
        <title>Genome sequencing of the rare red list fungi Hericium alpestre (H. flagellum).</title>
        <authorList>
            <person name="Buettner E."/>
            <person name="Kellner H."/>
        </authorList>
    </citation>
    <scope>NUCLEOTIDE SEQUENCE [LARGE SCALE GENOMIC DNA]</scope>
    <source>
        <strain evidence="7 8">DSM 108284</strain>
    </source>
</reference>
<comment type="caution">
    <text evidence="7">The sequence shown here is derived from an EMBL/GenBank/DDBJ whole genome shotgun (WGS) entry which is preliminary data.</text>
</comment>
<evidence type="ECO:0000256" key="1">
    <source>
        <dbReference type="ARBA" id="ARBA00004123"/>
    </source>
</evidence>
<proteinExistence type="predicted"/>
<evidence type="ECO:0008006" key="9">
    <source>
        <dbReference type="Google" id="ProtNLM"/>
    </source>
</evidence>
<evidence type="ECO:0000256" key="6">
    <source>
        <dbReference type="SAM" id="MobiDB-lite"/>
    </source>
</evidence>
<dbReference type="Proteomes" id="UP000298061">
    <property type="component" value="Unassembled WGS sequence"/>
</dbReference>
<dbReference type="GO" id="GO:0046872">
    <property type="term" value="F:metal ion binding"/>
    <property type="evidence" value="ECO:0007669"/>
    <property type="project" value="UniProtKB-KW"/>
</dbReference>